<dbReference type="Proteomes" id="UP000053599">
    <property type="component" value="Unassembled WGS sequence"/>
</dbReference>
<proteinExistence type="predicted"/>
<reference evidence="1 2" key="1">
    <citation type="submission" date="2015-01" db="EMBL/GenBank/DDBJ databases">
        <title>The Genome Sequence of Exophiala sideris CBS121828.</title>
        <authorList>
            <consortium name="The Broad Institute Genomics Platform"/>
            <person name="Cuomo C."/>
            <person name="de Hoog S."/>
            <person name="Gorbushina A."/>
            <person name="Stielow B."/>
            <person name="Teixiera M."/>
            <person name="Abouelleil A."/>
            <person name="Chapman S.B."/>
            <person name="Priest M."/>
            <person name="Young S.K."/>
            <person name="Wortman J."/>
            <person name="Nusbaum C."/>
            <person name="Birren B."/>
        </authorList>
    </citation>
    <scope>NUCLEOTIDE SEQUENCE [LARGE SCALE GENOMIC DNA]</scope>
    <source>
        <strain evidence="1 2">CBS 121828</strain>
    </source>
</reference>
<evidence type="ECO:0000313" key="1">
    <source>
        <dbReference type="EMBL" id="KIV77231.1"/>
    </source>
</evidence>
<dbReference type="HOGENOM" id="CLU_1331960_0_0_1"/>
<dbReference type="EMBL" id="KN846954">
    <property type="protein sequence ID" value="KIV77231.1"/>
    <property type="molecule type" value="Genomic_DNA"/>
</dbReference>
<protein>
    <submittedName>
        <fullName evidence="1">Uncharacterized protein</fullName>
    </submittedName>
</protein>
<organism evidence="1 2">
    <name type="scientific">Exophiala sideris</name>
    <dbReference type="NCBI Taxonomy" id="1016849"/>
    <lineage>
        <taxon>Eukaryota</taxon>
        <taxon>Fungi</taxon>
        <taxon>Dikarya</taxon>
        <taxon>Ascomycota</taxon>
        <taxon>Pezizomycotina</taxon>
        <taxon>Eurotiomycetes</taxon>
        <taxon>Chaetothyriomycetidae</taxon>
        <taxon>Chaetothyriales</taxon>
        <taxon>Herpotrichiellaceae</taxon>
        <taxon>Exophiala</taxon>
    </lineage>
</organism>
<gene>
    <name evidence="1" type="ORF">PV11_09046</name>
</gene>
<evidence type="ECO:0000313" key="2">
    <source>
        <dbReference type="Proteomes" id="UP000053599"/>
    </source>
</evidence>
<accession>A0A0D1WQ70</accession>
<dbReference type="AlphaFoldDB" id="A0A0D1WQ70"/>
<sequence>MKKRQSQENEYDSAIVGGVGAIFREAGSHFVVADILFTTGLVHCSPEKASVQARTSARTLSLVLRIDGYKGISMERVKTTFGGMATRLATYPTDHAGKLKEWHDVVVVLLVGTTLTLSKCEGRPRWGQINGIHQARKFHEAIYKERELTARPCIGRGGNSGGLCRNMSQAFMNEAAPLLQNYASALSDDERASHRTAFDQFFKCHP</sequence>
<name>A0A0D1WQ70_9EURO</name>